<evidence type="ECO:0000313" key="1">
    <source>
        <dbReference type="EMBL" id="KGO75781.1"/>
    </source>
</evidence>
<gene>
    <name evidence="1" type="ORF">PITC_033650</name>
</gene>
<accession>A0A0A2L9C1</accession>
<name>A0A0A2L9C1_PENIT</name>
<dbReference type="AlphaFoldDB" id="A0A0A2L9C1"/>
<reference evidence="1 2" key="1">
    <citation type="journal article" date="2015" name="Mol. Plant Microbe Interact.">
        <title>Genome, transcriptome, and functional analyses of Penicillium expansum provide new insights into secondary metabolism and pathogenicity.</title>
        <authorList>
            <person name="Ballester A.R."/>
            <person name="Marcet-Houben M."/>
            <person name="Levin E."/>
            <person name="Sela N."/>
            <person name="Selma-Lazaro C."/>
            <person name="Carmona L."/>
            <person name="Wisniewski M."/>
            <person name="Droby S."/>
            <person name="Gonzalez-Candelas L."/>
            <person name="Gabaldon T."/>
        </authorList>
    </citation>
    <scope>NUCLEOTIDE SEQUENCE [LARGE SCALE GENOMIC DNA]</scope>
    <source>
        <strain evidence="1 2">PHI-1</strain>
    </source>
</reference>
<comment type="caution">
    <text evidence="1">The sequence shown here is derived from an EMBL/GenBank/DDBJ whole genome shotgun (WGS) entry which is preliminary data.</text>
</comment>
<dbReference type="Proteomes" id="UP000030104">
    <property type="component" value="Unassembled WGS sequence"/>
</dbReference>
<dbReference type="EMBL" id="JQGA01000430">
    <property type="protein sequence ID" value="KGO75781.1"/>
    <property type="molecule type" value="Genomic_DNA"/>
</dbReference>
<evidence type="ECO:0000313" key="2">
    <source>
        <dbReference type="Proteomes" id="UP000030104"/>
    </source>
</evidence>
<sequence>MILVLRGSSSLSLQVTLRYLITYFSQQKARKRNRWSRTEIECHIVWVECKIGDVISNPRDFYNPNQL</sequence>
<keyword evidence="2" id="KW-1185">Reference proteome</keyword>
<proteinExistence type="predicted"/>
<protein>
    <submittedName>
        <fullName evidence="1">Uncharacterized protein</fullName>
    </submittedName>
</protein>
<dbReference type="HOGENOM" id="CLU_2813201_0_0_1"/>
<organism evidence="1 2">
    <name type="scientific">Penicillium italicum</name>
    <name type="common">Blue mold</name>
    <dbReference type="NCBI Taxonomy" id="40296"/>
    <lineage>
        <taxon>Eukaryota</taxon>
        <taxon>Fungi</taxon>
        <taxon>Dikarya</taxon>
        <taxon>Ascomycota</taxon>
        <taxon>Pezizomycotina</taxon>
        <taxon>Eurotiomycetes</taxon>
        <taxon>Eurotiomycetidae</taxon>
        <taxon>Eurotiales</taxon>
        <taxon>Aspergillaceae</taxon>
        <taxon>Penicillium</taxon>
    </lineage>
</organism>